<keyword evidence="4 11" id="KW-0813">Transport</keyword>
<dbReference type="InterPro" id="IPR039428">
    <property type="entry name" value="NUOK/Mnh_C1-like"/>
</dbReference>
<name>A0A2I1N8M6_9BACT</name>
<comment type="subunit">
    <text evidence="11">NDH-1 is composed of 14 different subunits. Subunits NuoA, H, J, K, L, M, N constitute the membrane sector of the complex.</text>
</comment>
<organism evidence="12 13">
    <name type="scientific">Campylobacter ureolyticus</name>
    <dbReference type="NCBI Taxonomy" id="827"/>
    <lineage>
        <taxon>Bacteria</taxon>
        <taxon>Pseudomonadati</taxon>
        <taxon>Campylobacterota</taxon>
        <taxon>Epsilonproteobacteria</taxon>
        <taxon>Campylobacterales</taxon>
        <taxon>Campylobacteraceae</taxon>
        <taxon>Campylobacter</taxon>
    </lineage>
</organism>
<keyword evidence="9 11" id="KW-0520">NAD</keyword>
<comment type="similarity">
    <text evidence="3 11">Belongs to the complex I subunit 4L family.</text>
</comment>
<dbReference type="AlphaFoldDB" id="A0A2I1N8M6"/>
<dbReference type="EC" id="7.1.1.-" evidence="11"/>
<sequence length="104" mass="11339">MIIGLNHYLFVSICMFILGLIGVMKRSNLIMLFISTEILLNAANVALVAIGEYKADLNGQVFAIFIIGIAASELAVGLGLLVRFYKKTGSFNIQDLQTIGQKDD</sequence>
<evidence type="ECO:0000256" key="4">
    <source>
        <dbReference type="ARBA" id="ARBA00022448"/>
    </source>
</evidence>
<feature type="transmembrane region" description="Helical" evidence="11">
    <location>
        <begin position="6"/>
        <end position="23"/>
    </location>
</feature>
<dbReference type="InterPro" id="IPR001133">
    <property type="entry name" value="NADH_UbQ_OxRdtase_chain4L/K"/>
</dbReference>
<evidence type="ECO:0000256" key="2">
    <source>
        <dbReference type="ARBA" id="ARBA00004141"/>
    </source>
</evidence>
<dbReference type="HAMAP" id="MF_01456">
    <property type="entry name" value="NDH1_NuoK"/>
    <property type="match status" value="1"/>
</dbReference>
<dbReference type="FunFam" id="1.10.287.3510:FF:000001">
    <property type="entry name" value="NADH-quinone oxidoreductase subunit K"/>
    <property type="match status" value="1"/>
</dbReference>
<evidence type="ECO:0000256" key="7">
    <source>
        <dbReference type="ARBA" id="ARBA00022967"/>
    </source>
</evidence>
<evidence type="ECO:0000313" key="13">
    <source>
        <dbReference type="Proteomes" id="UP000234639"/>
    </source>
</evidence>
<dbReference type="RefSeq" id="WP_101637643.1">
    <property type="nucleotide sequence ID" value="NZ_PKHU01000007.1"/>
</dbReference>
<keyword evidence="11" id="KW-1003">Cell membrane</keyword>
<keyword evidence="6 11" id="KW-0874">Quinone</keyword>
<comment type="subcellular location">
    <subcellularLocation>
        <location evidence="11">Cell membrane</location>
        <topology evidence="11">Multi-pass membrane protein</topology>
    </subcellularLocation>
    <subcellularLocation>
        <location evidence="2">Membrane</location>
        <topology evidence="2">Multi-pass membrane protein</topology>
    </subcellularLocation>
</comment>
<evidence type="ECO:0000256" key="10">
    <source>
        <dbReference type="ARBA" id="ARBA00023136"/>
    </source>
</evidence>
<protein>
    <recommendedName>
        <fullName evidence="11">NADH-quinone oxidoreductase subunit K</fullName>
        <ecNumber evidence="11">7.1.1.-</ecNumber>
    </recommendedName>
    <alternativeName>
        <fullName evidence="11">NADH dehydrogenase I subunit K</fullName>
    </alternativeName>
    <alternativeName>
        <fullName evidence="11">NDH-1 subunit K</fullName>
    </alternativeName>
</protein>
<dbReference type="NCBIfam" id="NF004320">
    <property type="entry name" value="PRK05715.1-2"/>
    <property type="match status" value="1"/>
</dbReference>
<dbReference type="EMBL" id="PKHU01000007">
    <property type="protein sequence ID" value="PKZ28730.1"/>
    <property type="molecule type" value="Genomic_DNA"/>
</dbReference>
<keyword evidence="5 11" id="KW-0812">Transmembrane</keyword>
<evidence type="ECO:0000256" key="11">
    <source>
        <dbReference type="HAMAP-Rule" id="MF_01456"/>
    </source>
</evidence>
<dbReference type="PANTHER" id="PTHR11434">
    <property type="entry name" value="NADH-UBIQUINONE OXIDOREDUCTASE SUBUNIT ND4L"/>
    <property type="match status" value="1"/>
</dbReference>
<gene>
    <name evidence="11" type="primary">nuoK</name>
    <name evidence="12" type="ORF">CYJ41_07575</name>
</gene>
<feature type="transmembrane region" description="Helical" evidence="11">
    <location>
        <begin position="30"/>
        <end position="50"/>
    </location>
</feature>
<evidence type="ECO:0000256" key="9">
    <source>
        <dbReference type="ARBA" id="ARBA00023027"/>
    </source>
</evidence>
<evidence type="ECO:0000256" key="8">
    <source>
        <dbReference type="ARBA" id="ARBA00022989"/>
    </source>
</evidence>
<accession>A0A2I1N8M6</accession>
<dbReference type="GO" id="GO:0042773">
    <property type="term" value="P:ATP synthesis coupled electron transport"/>
    <property type="evidence" value="ECO:0007669"/>
    <property type="project" value="InterPro"/>
</dbReference>
<keyword evidence="8 11" id="KW-1133">Transmembrane helix</keyword>
<dbReference type="GO" id="GO:0050136">
    <property type="term" value="F:NADH dehydrogenase (quinone) (non-electrogenic) activity"/>
    <property type="evidence" value="ECO:0007669"/>
    <property type="project" value="UniProtKB-UniRule"/>
</dbReference>
<dbReference type="GO" id="GO:0048038">
    <property type="term" value="F:quinone binding"/>
    <property type="evidence" value="ECO:0007669"/>
    <property type="project" value="UniProtKB-KW"/>
</dbReference>
<evidence type="ECO:0000256" key="1">
    <source>
        <dbReference type="ARBA" id="ARBA00002378"/>
    </source>
</evidence>
<evidence type="ECO:0000256" key="3">
    <source>
        <dbReference type="ARBA" id="ARBA00010519"/>
    </source>
</evidence>
<evidence type="ECO:0000313" key="12">
    <source>
        <dbReference type="EMBL" id="PKZ28730.1"/>
    </source>
</evidence>
<keyword evidence="11" id="KW-0830">Ubiquinone</keyword>
<dbReference type="Gene3D" id="1.10.287.3510">
    <property type="match status" value="1"/>
</dbReference>
<keyword evidence="7 11" id="KW-1278">Translocase</keyword>
<evidence type="ECO:0000256" key="6">
    <source>
        <dbReference type="ARBA" id="ARBA00022719"/>
    </source>
</evidence>
<comment type="catalytic activity">
    <reaction evidence="11">
        <text>a quinone + NADH + 5 H(+)(in) = a quinol + NAD(+) + 4 H(+)(out)</text>
        <dbReference type="Rhea" id="RHEA:57888"/>
        <dbReference type="ChEBI" id="CHEBI:15378"/>
        <dbReference type="ChEBI" id="CHEBI:24646"/>
        <dbReference type="ChEBI" id="CHEBI:57540"/>
        <dbReference type="ChEBI" id="CHEBI:57945"/>
        <dbReference type="ChEBI" id="CHEBI:132124"/>
    </reaction>
</comment>
<dbReference type="GO" id="GO:0030964">
    <property type="term" value="C:NADH dehydrogenase complex"/>
    <property type="evidence" value="ECO:0007669"/>
    <property type="project" value="TreeGrafter"/>
</dbReference>
<reference evidence="12 13" key="1">
    <citation type="submission" date="2017-12" db="EMBL/GenBank/DDBJ databases">
        <title>Phylogenetic diversity of female urinary microbiome.</title>
        <authorList>
            <person name="Thomas-White K."/>
            <person name="Wolfe A.J."/>
        </authorList>
    </citation>
    <scope>NUCLEOTIDE SEQUENCE [LARGE SCALE GENOMIC DNA]</scope>
    <source>
        <strain evidence="12 13">UMB0112</strain>
    </source>
</reference>
<comment type="caution">
    <text evidence="12">The sequence shown here is derived from an EMBL/GenBank/DDBJ whole genome shotgun (WGS) entry which is preliminary data.</text>
</comment>
<dbReference type="GO" id="GO:0005886">
    <property type="term" value="C:plasma membrane"/>
    <property type="evidence" value="ECO:0007669"/>
    <property type="project" value="UniProtKB-SubCell"/>
</dbReference>
<dbReference type="Pfam" id="PF00420">
    <property type="entry name" value="Oxidored_q2"/>
    <property type="match status" value="1"/>
</dbReference>
<dbReference type="PANTHER" id="PTHR11434:SF21">
    <property type="entry name" value="NADH DEHYDROGENASE SUBUNIT 4L-RELATED"/>
    <property type="match status" value="1"/>
</dbReference>
<feature type="transmembrane region" description="Helical" evidence="11">
    <location>
        <begin position="62"/>
        <end position="82"/>
    </location>
</feature>
<keyword evidence="10 11" id="KW-0472">Membrane</keyword>
<evidence type="ECO:0000256" key="5">
    <source>
        <dbReference type="ARBA" id="ARBA00022692"/>
    </source>
</evidence>
<dbReference type="Proteomes" id="UP000234639">
    <property type="component" value="Unassembled WGS sequence"/>
</dbReference>
<comment type="function">
    <text evidence="1 11">NDH-1 shuttles electrons from NADH, via FMN and iron-sulfur (Fe-S) centers, to quinones in the respiratory chain. The immediate electron acceptor for the enzyme in this species is believed to be ubiquinone. Couples the redox reaction to proton translocation (for every two electrons transferred, four hydrogen ions are translocated across the cytoplasmic membrane), and thus conserves the redox energy in a proton gradient.</text>
</comment>
<proteinExistence type="inferred from homology"/>